<reference evidence="2 3" key="1">
    <citation type="submission" date="2019-08" db="EMBL/GenBank/DDBJ databases">
        <title>Microbe sample from Colwellia echini.</title>
        <authorList>
            <person name="Christiansen L."/>
            <person name="Pathiraja D."/>
            <person name="Schultz-Johansen M."/>
            <person name="Choi I.-G."/>
            <person name="Stougaard P."/>
        </authorList>
    </citation>
    <scope>NUCLEOTIDE SEQUENCE [LARGE SCALE GENOMIC DNA]</scope>
    <source>
        <strain evidence="2 3">A3</strain>
    </source>
</reference>
<dbReference type="EMBL" id="PJAI02000024">
    <property type="protein sequence ID" value="TYK64489.1"/>
    <property type="molecule type" value="Genomic_DNA"/>
</dbReference>
<accession>A0ABY3MTI0</accession>
<organism evidence="2 3">
    <name type="scientific">Colwellia echini</name>
    <dbReference type="NCBI Taxonomy" id="1982103"/>
    <lineage>
        <taxon>Bacteria</taxon>
        <taxon>Pseudomonadati</taxon>
        <taxon>Pseudomonadota</taxon>
        <taxon>Gammaproteobacteria</taxon>
        <taxon>Alteromonadales</taxon>
        <taxon>Colwelliaceae</taxon>
        <taxon>Colwellia</taxon>
    </lineage>
</organism>
<dbReference type="Pfam" id="PF07791">
    <property type="entry name" value="Imm11"/>
    <property type="match status" value="1"/>
</dbReference>
<name>A0ABY3MTI0_9GAMM</name>
<sequence length="188" mass="21275">MPFYIMKQDTMIEGVAAVDSVPDNIDSFEWVQGKNMPAPNEDETLILDLALESGDFRGDIIDGLITLYHNELKKSLEKLGVDNIKYFPVRLRDQSTGETEGGYSIANIIGLIDCVDLEKSKLNYWPSGRGFDFESMVIDESKTNGAKIFRLESDPSKVIINEELKQYFDKTDSLVGVELIQTEDYSDW</sequence>
<protein>
    <recommendedName>
        <fullName evidence="1">Immunity MXAN-0049 protein domain-containing protein</fullName>
    </recommendedName>
</protein>
<feature type="domain" description="Immunity MXAN-0049 protein" evidence="1">
    <location>
        <begin position="70"/>
        <end position="180"/>
    </location>
</feature>
<evidence type="ECO:0000259" key="1">
    <source>
        <dbReference type="Pfam" id="PF07791"/>
    </source>
</evidence>
<proteinExistence type="predicted"/>
<evidence type="ECO:0000313" key="2">
    <source>
        <dbReference type="EMBL" id="TYK64489.1"/>
    </source>
</evidence>
<evidence type="ECO:0000313" key="3">
    <source>
        <dbReference type="Proteomes" id="UP000815846"/>
    </source>
</evidence>
<comment type="caution">
    <text evidence="2">The sequence shown here is derived from an EMBL/GenBank/DDBJ whole genome shotgun (WGS) entry which is preliminary data.</text>
</comment>
<dbReference type="Proteomes" id="UP000815846">
    <property type="component" value="Unassembled WGS sequence"/>
</dbReference>
<dbReference type="RefSeq" id="WP_101343991.1">
    <property type="nucleotide sequence ID" value="NZ_PJAI02000024.1"/>
</dbReference>
<gene>
    <name evidence="2" type="ORF">CWS31_015410</name>
</gene>
<keyword evidence="3" id="KW-1185">Reference proteome</keyword>
<dbReference type="InterPro" id="IPR012433">
    <property type="entry name" value="Imm11"/>
</dbReference>